<dbReference type="Pfam" id="PF07987">
    <property type="entry name" value="DUF1775"/>
    <property type="match status" value="1"/>
</dbReference>
<evidence type="ECO:0000313" key="5">
    <source>
        <dbReference type="EMBL" id="MFD1247663.1"/>
    </source>
</evidence>
<keyword evidence="6" id="KW-1185">Reference proteome</keyword>
<feature type="chain" id="PRO_5045890218" evidence="3">
    <location>
        <begin position="27"/>
        <end position="241"/>
    </location>
</feature>
<dbReference type="CDD" id="cd08545">
    <property type="entry name" value="YcnI_like"/>
    <property type="match status" value="1"/>
</dbReference>
<dbReference type="Gene3D" id="2.60.40.2230">
    <property type="entry name" value="Uncharacterised protein YcnI-like PF07987, DUF1775"/>
    <property type="match status" value="1"/>
</dbReference>
<accession>A0ABW3W0D7</accession>
<proteinExistence type="predicted"/>
<keyword evidence="2" id="KW-0472">Membrane</keyword>
<feature type="transmembrane region" description="Helical" evidence="2">
    <location>
        <begin position="214"/>
        <end position="235"/>
    </location>
</feature>
<dbReference type="RefSeq" id="WP_367920917.1">
    <property type="nucleotide sequence ID" value="NZ_BAABAC010000037.1"/>
</dbReference>
<dbReference type="EMBL" id="JBHTLX010000008">
    <property type="protein sequence ID" value="MFD1247663.1"/>
    <property type="molecule type" value="Genomic_DNA"/>
</dbReference>
<organism evidence="5 6">
    <name type="scientific">Nocardioides ginsengisoli</name>
    <dbReference type="NCBI Taxonomy" id="363868"/>
    <lineage>
        <taxon>Bacteria</taxon>
        <taxon>Bacillati</taxon>
        <taxon>Actinomycetota</taxon>
        <taxon>Actinomycetes</taxon>
        <taxon>Propionibacteriales</taxon>
        <taxon>Nocardioidaceae</taxon>
        <taxon>Nocardioides</taxon>
    </lineage>
</organism>
<keyword evidence="2" id="KW-1133">Transmembrane helix</keyword>
<feature type="domain" description="YncI copper-binding" evidence="4">
    <location>
        <begin position="30"/>
        <end position="176"/>
    </location>
</feature>
<dbReference type="InterPro" id="IPR038507">
    <property type="entry name" value="YcnI-like_sf"/>
</dbReference>
<keyword evidence="3" id="KW-0732">Signal</keyword>
<protein>
    <submittedName>
        <fullName evidence="5">YcnI family protein</fullName>
    </submittedName>
</protein>
<dbReference type="InterPro" id="IPR012533">
    <property type="entry name" value="YcnI-copper_dom"/>
</dbReference>
<dbReference type="Proteomes" id="UP001597229">
    <property type="component" value="Unassembled WGS sequence"/>
</dbReference>
<evidence type="ECO:0000256" key="3">
    <source>
        <dbReference type="SAM" id="SignalP"/>
    </source>
</evidence>
<keyword evidence="2" id="KW-0812">Transmembrane</keyword>
<comment type="caution">
    <text evidence="5">The sequence shown here is derived from an EMBL/GenBank/DDBJ whole genome shotgun (WGS) entry which is preliminary data.</text>
</comment>
<feature type="region of interest" description="Disordered" evidence="1">
    <location>
        <begin position="181"/>
        <end position="211"/>
    </location>
</feature>
<evidence type="ECO:0000313" key="6">
    <source>
        <dbReference type="Proteomes" id="UP001597229"/>
    </source>
</evidence>
<sequence>MQIRRFTLPTLGATAALGIVALTATAASAHVSVSPDTTAAGAYAVLTFSVPHGCEGSPTTKIAIQVPEEITSVTPTVNPNWDVKKVTAKLAQPIKDEDGNEITDRVSQVVYTAKTPLADGYRDTLALSLQLPAKEGESLQFPVLQTCVKGQTSWNETAAEGQDPETLQNPAPTVTVTAATGEGHHGAVDPTAAAESDVAVAPSSNKTEGDNGNMLAIGGLAVGAAGLGIAVIALGRTRPKA</sequence>
<evidence type="ECO:0000259" key="4">
    <source>
        <dbReference type="Pfam" id="PF07987"/>
    </source>
</evidence>
<feature type="signal peptide" evidence="3">
    <location>
        <begin position="1"/>
        <end position="26"/>
    </location>
</feature>
<name>A0ABW3W0D7_9ACTN</name>
<evidence type="ECO:0000256" key="2">
    <source>
        <dbReference type="SAM" id="Phobius"/>
    </source>
</evidence>
<gene>
    <name evidence="5" type="ORF">ACFQ3F_07675</name>
</gene>
<evidence type="ECO:0000256" key="1">
    <source>
        <dbReference type="SAM" id="MobiDB-lite"/>
    </source>
</evidence>
<reference evidence="6" key="1">
    <citation type="journal article" date="2019" name="Int. J. Syst. Evol. Microbiol.">
        <title>The Global Catalogue of Microorganisms (GCM) 10K type strain sequencing project: providing services to taxonomists for standard genome sequencing and annotation.</title>
        <authorList>
            <consortium name="The Broad Institute Genomics Platform"/>
            <consortium name="The Broad Institute Genome Sequencing Center for Infectious Disease"/>
            <person name="Wu L."/>
            <person name="Ma J."/>
        </authorList>
    </citation>
    <scope>NUCLEOTIDE SEQUENCE [LARGE SCALE GENOMIC DNA]</scope>
    <source>
        <strain evidence="6">CCUG 52478</strain>
    </source>
</reference>